<protein>
    <submittedName>
        <fullName evidence="5">ABC transporter substrate-binding protein</fullName>
    </submittedName>
</protein>
<dbReference type="InterPro" id="IPR006311">
    <property type="entry name" value="TAT_signal"/>
</dbReference>
<gene>
    <name evidence="5" type="ORF">HTZ77_33695</name>
</gene>
<dbReference type="PROSITE" id="PS51318">
    <property type="entry name" value="TAT"/>
    <property type="match status" value="1"/>
</dbReference>
<comment type="similarity">
    <text evidence="2">Belongs to the bacterial solute-binding protein 5 family.</text>
</comment>
<name>A0A7Y6IDU3_9ACTN</name>
<dbReference type="Proteomes" id="UP000586042">
    <property type="component" value="Unassembled WGS sequence"/>
</dbReference>
<evidence type="ECO:0000313" key="5">
    <source>
        <dbReference type="EMBL" id="NUW36326.1"/>
    </source>
</evidence>
<dbReference type="InterPro" id="IPR019546">
    <property type="entry name" value="TAT_signal_bac_arc"/>
</dbReference>
<feature type="domain" description="Solute-binding protein family 5" evidence="4">
    <location>
        <begin position="117"/>
        <end position="467"/>
    </location>
</feature>
<dbReference type="PROSITE" id="PS01040">
    <property type="entry name" value="SBP_BACTERIAL_5"/>
    <property type="match status" value="1"/>
</dbReference>
<dbReference type="GO" id="GO:0042597">
    <property type="term" value="C:periplasmic space"/>
    <property type="evidence" value="ECO:0007669"/>
    <property type="project" value="UniProtKB-ARBA"/>
</dbReference>
<dbReference type="Gene3D" id="3.40.190.10">
    <property type="entry name" value="Periplasmic binding protein-like II"/>
    <property type="match status" value="1"/>
</dbReference>
<dbReference type="AlphaFoldDB" id="A0A7Y6IDU3"/>
<sequence length="561" mass="61038">MGCPTFYPSSRIQQSVRTHLYLQEASVSPDLSRRDFLRYSGATGAAAFIAATLSACSGGPASTGSVGAGSNKDLITAVIGYGNDQSWDPTQTASAFAMAGITHVYEGLLDTDPITREPYPALATALPSDLNATSWKFTLREGAKWHDGQPVTADDVVFTYQRVLDPTANVLVGNFFRSWLQEVKKIDDRTVELVFKFAFPDAAPRLTIAKIMPKHVFGQPGAWDAAKAGKAVGSGPYKQTAHNPKSNTTFEAFDGYNGPRPAAAKKMNWLSIVDASARVAKISGASAEAQIADNIPYANVDQLKQQGLTVEGGAGMNHLFLMFNTGAKPFDDVRVRQALHYAIDKKKLIDVALKGHGTASSSFLNEGHPDHKRAAVVYDYDPDKAKALLKEAGVSNLTINLMSVNVSWLVDCLPTIAASWEAVGVKTTLEPQDTAALFAKMDQFQDYQVVAAASNPNQFGMDADLIMRYNYVSGGLWMKYSHFEGSKEAKALFTQMDEATKEPDKAKKTELLHKYLDLIAEQAVVYPVVHTELMTAWDPKKLTGVRAQPYPGINLLQTKRV</sequence>
<dbReference type="GO" id="GO:0015833">
    <property type="term" value="P:peptide transport"/>
    <property type="evidence" value="ECO:0007669"/>
    <property type="project" value="TreeGrafter"/>
</dbReference>
<dbReference type="GO" id="GO:1904680">
    <property type="term" value="F:peptide transmembrane transporter activity"/>
    <property type="evidence" value="ECO:0007669"/>
    <property type="project" value="TreeGrafter"/>
</dbReference>
<organism evidence="5 6">
    <name type="scientific">Nonomuraea montanisoli</name>
    <dbReference type="NCBI Taxonomy" id="2741721"/>
    <lineage>
        <taxon>Bacteria</taxon>
        <taxon>Bacillati</taxon>
        <taxon>Actinomycetota</taxon>
        <taxon>Actinomycetes</taxon>
        <taxon>Streptosporangiales</taxon>
        <taxon>Streptosporangiaceae</taxon>
        <taxon>Nonomuraea</taxon>
    </lineage>
</organism>
<evidence type="ECO:0000256" key="1">
    <source>
        <dbReference type="ARBA" id="ARBA00004193"/>
    </source>
</evidence>
<comment type="caution">
    <text evidence="5">The sequence shown here is derived from an EMBL/GenBank/DDBJ whole genome shotgun (WGS) entry which is preliminary data.</text>
</comment>
<dbReference type="InterPro" id="IPR023765">
    <property type="entry name" value="SBP_5_CS"/>
</dbReference>
<dbReference type="PANTHER" id="PTHR30290">
    <property type="entry name" value="PERIPLASMIC BINDING COMPONENT OF ABC TRANSPORTER"/>
    <property type="match status" value="1"/>
</dbReference>
<evidence type="ECO:0000256" key="2">
    <source>
        <dbReference type="ARBA" id="ARBA00005695"/>
    </source>
</evidence>
<evidence type="ECO:0000313" key="6">
    <source>
        <dbReference type="Proteomes" id="UP000586042"/>
    </source>
</evidence>
<dbReference type="InterPro" id="IPR030678">
    <property type="entry name" value="Peptide/Ni-bd"/>
</dbReference>
<dbReference type="PIRSF" id="PIRSF002741">
    <property type="entry name" value="MppA"/>
    <property type="match status" value="1"/>
</dbReference>
<reference evidence="5 6" key="1">
    <citation type="submission" date="2020-06" db="EMBL/GenBank/DDBJ databases">
        <title>Nonomuraea sp. SMC257, a novel actinomycete isolated from soil.</title>
        <authorList>
            <person name="Chanama M."/>
        </authorList>
    </citation>
    <scope>NUCLEOTIDE SEQUENCE [LARGE SCALE GENOMIC DNA]</scope>
    <source>
        <strain evidence="5 6">SMC257</strain>
    </source>
</reference>
<dbReference type="Pfam" id="PF00496">
    <property type="entry name" value="SBP_bac_5"/>
    <property type="match status" value="1"/>
</dbReference>
<evidence type="ECO:0000256" key="3">
    <source>
        <dbReference type="ARBA" id="ARBA00022729"/>
    </source>
</evidence>
<evidence type="ECO:0000259" key="4">
    <source>
        <dbReference type="Pfam" id="PF00496"/>
    </source>
</evidence>
<keyword evidence="6" id="KW-1185">Reference proteome</keyword>
<comment type="subcellular location">
    <subcellularLocation>
        <location evidence="1">Cell membrane</location>
        <topology evidence="1">Lipid-anchor</topology>
    </subcellularLocation>
</comment>
<dbReference type="SUPFAM" id="SSF53850">
    <property type="entry name" value="Periplasmic binding protein-like II"/>
    <property type="match status" value="1"/>
</dbReference>
<dbReference type="GO" id="GO:0043190">
    <property type="term" value="C:ATP-binding cassette (ABC) transporter complex"/>
    <property type="evidence" value="ECO:0007669"/>
    <property type="project" value="InterPro"/>
</dbReference>
<accession>A0A7Y6IDU3</accession>
<dbReference type="InterPro" id="IPR000914">
    <property type="entry name" value="SBP_5_dom"/>
</dbReference>
<dbReference type="NCBIfam" id="TIGR01409">
    <property type="entry name" value="TAT_signal_seq"/>
    <property type="match status" value="1"/>
</dbReference>
<keyword evidence="3" id="KW-0732">Signal</keyword>
<dbReference type="InterPro" id="IPR039424">
    <property type="entry name" value="SBP_5"/>
</dbReference>
<dbReference type="CDD" id="cd00995">
    <property type="entry name" value="PBP2_NikA_DppA_OppA_like"/>
    <property type="match status" value="1"/>
</dbReference>
<dbReference type="PANTHER" id="PTHR30290:SF38">
    <property type="entry name" value="D,D-DIPEPTIDE-BINDING PERIPLASMIC PROTEIN DDPA-RELATED"/>
    <property type="match status" value="1"/>
</dbReference>
<dbReference type="Gene3D" id="3.10.105.10">
    <property type="entry name" value="Dipeptide-binding Protein, Domain 3"/>
    <property type="match status" value="1"/>
</dbReference>
<proteinExistence type="inferred from homology"/>
<dbReference type="EMBL" id="JABWGN010000015">
    <property type="protein sequence ID" value="NUW36326.1"/>
    <property type="molecule type" value="Genomic_DNA"/>
</dbReference>
<dbReference type="Pfam" id="PF10518">
    <property type="entry name" value="TAT_signal"/>
    <property type="match status" value="1"/>
</dbReference>